<evidence type="ECO:0000256" key="1">
    <source>
        <dbReference type="ARBA" id="ARBA00009437"/>
    </source>
</evidence>
<evidence type="ECO:0000259" key="5">
    <source>
        <dbReference type="PROSITE" id="PS50931"/>
    </source>
</evidence>
<keyword evidence="2" id="KW-0805">Transcription regulation</keyword>
<dbReference type="FunFam" id="1.10.10.10:FF:000001">
    <property type="entry name" value="LysR family transcriptional regulator"/>
    <property type="match status" value="1"/>
</dbReference>
<dbReference type="SUPFAM" id="SSF53850">
    <property type="entry name" value="Periplasmic binding protein-like II"/>
    <property type="match status" value="1"/>
</dbReference>
<accession>A0A382FNG5</accession>
<evidence type="ECO:0000256" key="2">
    <source>
        <dbReference type="ARBA" id="ARBA00023015"/>
    </source>
</evidence>
<dbReference type="InterPro" id="IPR036390">
    <property type="entry name" value="WH_DNA-bd_sf"/>
</dbReference>
<dbReference type="InterPro" id="IPR036388">
    <property type="entry name" value="WH-like_DNA-bd_sf"/>
</dbReference>
<dbReference type="GO" id="GO:0003700">
    <property type="term" value="F:DNA-binding transcription factor activity"/>
    <property type="evidence" value="ECO:0007669"/>
    <property type="project" value="InterPro"/>
</dbReference>
<comment type="similarity">
    <text evidence="1">Belongs to the LysR transcriptional regulatory family.</text>
</comment>
<feature type="non-terminal residue" evidence="6">
    <location>
        <position position="310"/>
    </location>
</feature>
<protein>
    <recommendedName>
        <fullName evidence="5">HTH lysR-type domain-containing protein</fullName>
    </recommendedName>
</protein>
<name>A0A382FNG5_9ZZZZ</name>
<proteinExistence type="inferred from homology"/>
<gene>
    <name evidence="6" type="ORF">METZ01_LOCUS217424</name>
</gene>
<dbReference type="Gene3D" id="3.40.190.290">
    <property type="match status" value="1"/>
</dbReference>
<dbReference type="GO" id="GO:0000976">
    <property type="term" value="F:transcription cis-regulatory region binding"/>
    <property type="evidence" value="ECO:0007669"/>
    <property type="project" value="TreeGrafter"/>
</dbReference>
<dbReference type="InterPro" id="IPR005119">
    <property type="entry name" value="LysR_subst-bd"/>
</dbReference>
<dbReference type="PRINTS" id="PR00039">
    <property type="entry name" value="HTHLYSR"/>
</dbReference>
<dbReference type="InterPro" id="IPR000847">
    <property type="entry name" value="LysR_HTH_N"/>
</dbReference>
<dbReference type="Pfam" id="PF00126">
    <property type="entry name" value="HTH_1"/>
    <property type="match status" value="1"/>
</dbReference>
<reference evidence="6" key="1">
    <citation type="submission" date="2018-05" db="EMBL/GenBank/DDBJ databases">
        <authorList>
            <person name="Lanie J.A."/>
            <person name="Ng W.-L."/>
            <person name="Kazmierczak K.M."/>
            <person name="Andrzejewski T.M."/>
            <person name="Davidsen T.M."/>
            <person name="Wayne K.J."/>
            <person name="Tettelin H."/>
            <person name="Glass J.I."/>
            <person name="Rusch D."/>
            <person name="Podicherti R."/>
            <person name="Tsui H.-C.T."/>
            <person name="Winkler M.E."/>
        </authorList>
    </citation>
    <scope>NUCLEOTIDE SEQUENCE</scope>
</reference>
<dbReference type="EMBL" id="UINC01050969">
    <property type="protein sequence ID" value="SVB64570.1"/>
    <property type="molecule type" value="Genomic_DNA"/>
</dbReference>
<sequence length="310" mass="34132">MELAQIQAFIAAAERGSFVRAAQALILTQPSLSARIKALETELNTLLFYRLGRGVRVTEAGKAFLPYAQRALEALGQGRATLNALEKVANATLQVGSARAIGTYVLPEILARFKEEHPGIDVNIRTGRSTEVLQMVMDEEVQVGLARSLRNPDVLSTRLYDEEIALVSHPKHPFAIEGEANIYDIAKEPLILYDRDSSYFQLIDRVCREAGVIPNVGMILDSIEATKRMIERGFGVSFLPVHGISREVDIGTLALIRITEGHKVTLSTSVMVHRARIYSPAVLAFLGVLERMYEVSIAPLETVNTIVPNP</sequence>
<evidence type="ECO:0000256" key="4">
    <source>
        <dbReference type="ARBA" id="ARBA00023163"/>
    </source>
</evidence>
<dbReference type="AlphaFoldDB" id="A0A382FNG5"/>
<evidence type="ECO:0000313" key="6">
    <source>
        <dbReference type="EMBL" id="SVB64570.1"/>
    </source>
</evidence>
<dbReference type="Pfam" id="PF03466">
    <property type="entry name" value="LysR_substrate"/>
    <property type="match status" value="1"/>
</dbReference>
<dbReference type="PANTHER" id="PTHR30126:SF40">
    <property type="entry name" value="HTH-TYPE TRANSCRIPTIONAL REGULATOR GLTR"/>
    <property type="match status" value="1"/>
</dbReference>
<keyword evidence="3" id="KW-0238">DNA-binding</keyword>
<dbReference type="PROSITE" id="PS50931">
    <property type="entry name" value="HTH_LYSR"/>
    <property type="match status" value="1"/>
</dbReference>
<dbReference type="CDD" id="cd05466">
    <property type="entry name" value="PBP2_LTTR_substrate"/>
    <property type="match status" value="1"/>
</dbReference>
<organism evidence="6">
    <name type="scientific">marine metagenome</name>
    <dbReference type="NCBI Taxonomy" id="408172"/>
    <lineage>
        <taxon>unclassified sequences</taxon>
        <taxon>metagenomes</taxon>
        <taxon>ecological metagenomes</taxon>
    </lineage>
</organism>
<feature type="domain" description="HTH lysR-type" evidence="5">
    <location>
        <begin position="1"/>
        <end position="58"/>
    </location>
</feature>
<dbReference type="PANTHER" id="PTHR30126">
    <property type="entry name" value="HTH-TYPE TRANSCRIPTIONAL REGULATOR"/>
    <property type="match status" value="1"/>
</dbReference>
<keyword evidence="4" id="KW-0804">Transcription</keyword>
<evidence type="ECO:0000256" key="3">
    <source>
        <dbReference type="ARBA" id="ARBA00023125"/>
    </source>
</evidence>
<dbReference type="SUPFAM" id="SSF46785">
    <property type="entry name" value="Winged helix' DNA-binding domain"/>
    <property type="match status" value="1"/>
</dbReference>
<dbReference type="Gene3D" id="1.10.10.10">
    <property type="entry name" value="Winged helix-like DNA-binding domain superfamily/Winged helix DNA-binding domain"/>
    <property type="match status" value="1"/>
</dbReference>